<gene>
    <name evidence="2" type="ORF">BS50DRAFT_312060</name>
</gene>
<feature type="compositionally biased region" description="Acidic residues" evidence="1">
    <location>
        <begin position="141"/>
        <end position="152"/>
    </location>
</feature>
<evidence type="ECO:0000313" key="3">
    <source>
        <dbReference type="Proteomes" id="UP000240883"/>
    </source>
</evidence>
<reference evidence="2 3" key="1">
    <citation type="journal article" date="2018" name="Front. Microbiol.">
        <title>Genome-Wide Analysis of Corynespora cassiicola Leaf Fall Disease Putative Effectors.</title>
        <authorList>
            <person name="Lopez D."/>
            <person name="Ribeiro S."/>
            <person name="Label P."/>
            <person name="Fumanal B."/>
            <person name="Venisse J.S."/>
            <person name="Kohler A."/>
            <person name="de Oliveira R.R."/>
            <person name="Labutti K."/>
            <person name="Lipzen A."/>
            <person name="Lail K."/>
            <person name="Bauer D."/>
            <person name="Ohm R.A."/>
            <person name="Barry K.W."/>
            <person name="Spatafora J."/>
            <person name="Grigoriev I.V."/>
            <person name="Martin F.M."/>
            <person name="Pujade-Renaud V."/>
        </authorList>
    </citation>
    <scope>NUCLEOTIDE SEQUENCE [LARGE SCALE GENOMIC DNA]</scope>
    <source>
        <strain evidence="2 3">Philippines</strain>
    </source>
</reference>
<name>A0A2T2NYB2_CORCC</name>
<accession>A0A2T2NYB2</accession>
<dbReference type="Proteomes" id="UP000240883">
    <property type="component" value="Unassembled WGS sequence"/>
</dbReference>
<protein>
    <submittedName>
        <fullName evidence="2">Uncharacterized protein</fullName>
    </submittedName>
</protein>
<evidence type="ECO:0000313" key="2">
    <source>
        <dbReference type="EMBL" id="PSN70412.1"/>
    </source>
</evidence>
<dbReference type="OrthoDB" id="3735750at2759"/>
<dbReference type="EMBL" id="KZ678132">
    <property type="protein sequence ID" value="PSN70412.1"/>
    <property type="molecule type" value="Genomic_DNA"/>
</dbReference>
<evidence type="ECO:0000256" key="1">
    <source>
        <dbReference type="SAM" id="MobiDB-lite"/>
    </source>
</evidence>
<sequence>MSWNYTVHQINRSFEQLAVWYREFMQRTEQSLRSLHDRIRALEVRQQWVGPTDEQVERVLRKILAERFTDAGVHQPETPHLHVMDDRDYFVDKPKQDARQMTIPFNLTALTVDPEAVPSKAYRETFRDLENGIKGYPHVEDDTDGQQDDDSDVKDPSPIRHANSTIAQTNTQTW</sequence>
<feature type="compositionally biased region" description="Polar residues" evidence="1">
    <location>
        <begin position="162"/>
        <end position="174"/>
    </location>
</feature>
<keyword evidence="3" id="KW-1185">Reference proteome</keyword>
<feature type="region of interest" description="Disordered" evidence="1">
    <location>
        <begin position="132"/>
        <end position="174"/>
    </location>
</feature>
<dbReference type="AlphaFoldDB" id="A0A2T2NYB2"/>
<organism evidence="2 3">
    <name type="scientific">Corynespora cassiicola Philippines</name>
    <dbReference type="NCBI Taxonomy" id="1448308"/>
    <lineage>
        <taxon>Eukaryota</taxon>
        <taxon>Fungi</taxon>
        <taxon>Dikarya</taxon>
        <taxon>Ascomycota</taxon>
        <taxon>Pezizomycotina</taxon>
        <taxon>Dothideomycetes</taxon>
        <taxon>Pleosporomycetidae</taxon>
        <taxon>Pleosporales</taxon>
        <taxon>Corynesporascaceae</taxon>
        <taxon>Corynespora</taxon>
    </lineage>
</organism>
<proteinExistence type="predicted"/>